<dbReference type="GO" id="GO:0051453">
    <property type="term" value="P:regulation of intracellular pH"/>
    <property type="evidence" value="ECO:0007669"/>
    <property type="project" value="TreeGrafter"/>
</dbReference>
<feature type="transmembrane region" description="Helical" evidence="6">
    <location>
        <begin position="39"/>
        <end position="59"/>
    </location>
</feature>
<evidence type="ECO:0000256" key="4">
    <source>
        <dbReference type="ARBA" id="ARBA00022989"/>
    </source>
</evidence>
<evidence type="ECO:0000313" key="7">
    <source>
        <dbReference type="Proteomes" id="UP000046393"/>
    </source>
</evidence>
<dbReference type="PRINTS" id="PR01315">
    <property type="entry name" value="BATTENIN"/>
</dbReference>
<evidence type="ECO:0000256" key="6">
    <source>
        <dbReference type="RuleBase" id="RU361113"/>
    </source>
</evidence>
<keyword evidence="6" id="KW-0458">Lysosome</keyword>
<proteinExistence type="inferred from homology"/>
<dbReference type="STRING" id="451379.A0A0N5A8V6"/>
<feature type="transmembrane region" description="Helical" evidence="6">
    <location>
        <begin position="212"/>
        <end position="231"/>
    </location>
</feature>
<dbReference type="GO" id="GO:0007040">
    <property type="term" value="P:lysosome organization"/>
    <property type="evidence" value="ECO:0007669"/>
    <property type="project" value="TreeGrafter"/>
</dbReference>
<dbReference type="GO" id="GO:0012505">
    <property type="term" value="C:endomembrane system"/>
    <property type="evidence" value="ECO:0007669"/>
    <property type="project" value="UniProtKB-SubCell"/>
</dbReference>
<dbReference type="Proteomes" id="UP000046393">
    <property type="component" value="Unplaced"/>
</dbReference>
<keyword evidence="3 6" id="KW-0812">Transmembrane</keyword>
<dbReference type="WBParaSite" id="SMUV_0000051801-mRNA-1">
    <property type="protein sequence ID" value="SMUV_0000051801-mRNA-1"/>
    <property type="gene ID" value="SMUV_0000051801"/>
</dbReference>
<feature type="transmembrane region" description="Helical" evidence="6">
    <location>
        <begin position="182"/>
        <end position="200"/>
    </location>
</feature>
<dbReference type="InterPro" id="IPR018460">
    <property type="entry name" value="Battenin_disease_Cln3_subgr"/>
</dbReference>
<keyword evidence="7" id="KW-1185">Reference proteome</keyword>
<protein>
    <recommendedName>
        <fullName evidence="6">Battenin</fullName>
    </recommendedName>
</protein>
<evidence type="ECO:0000256" key="2">
    <source>
        <dbReference type="ARBA" id="ARBA00007467"/>
    </source>
</evidence>
<dbReference type="Pfam" id="PF02487">
    <property type="entry name" value="CLN3"/>
    <property type="match status" value="1"/>
</dbReference>
<accession>A0A0N5A8V6</accession>
<feature type="transmembrane region" description="Helical" evidence="6">
    <location>
        <begin position="409"/>
        <end position="428"/>
    </location>
</feature>
<reference evidence="8" key="1">
    <citation type="submission" date="2017-02" db="UniProtKB">
        <authorList>
            <consortium name="WormBaseParasite"/>
        </authorList>
    </citation>
    <scope>IDENTIFICATION</scope>
</reference>
<dbReference type="PANTHER" id="PTHR10981">
    <property type="entry name" value="BATTENIN"/>
    <property type="match status" value="1"/>
</dbReference>
<feature type="transmembrane region" description="Helical" evidence="6">
    <location>
        <begin position="380"/>
        <end position="403"/>
    </location>
</feature>
<feature type="transmembrane region" description="Helical" evidence="6">
    <location>
        <begin position="449"/>
        <end position="469"/>
    </location>
</feature>
<dbReference type="PANTHER" id="PTHR10981:SF8">
    <property type="entry name" value="BATTENIN"/>
    <property type="match status" value="1"/>
</dbReference>
<evidence type="ECO:0000256" key="3">
    <source>
        <dbReference type="ARBA" id="ARBA00022692"/>
    </source>
</evidence>
<dbReference type="InterPro" id="IPR003492">
    <property type="entry name" value="Battenin_disease_Cln3"/>
</dbReference>
<comment type="similarity">
    <text evidence="2 6">Belongs to the battenin family.</text>
</comment>
<keyword evidence="5 6" id="KW-0472">Membrane</keyword>
<dbReference type="InterPro" id="IPR036259">
    <property type="entry name" value="MFS_trans_sf"/>
</dbReference>
<dbReference type="PIRSF" id="PIRSF015974">
    <property type="entry name" value="CLN3_BTN1"/>
    <property type="match status" value="1"/>
</dbReference>
<dbReference type="Gene3D" id="1.20.1250.20">
    <property type="entry name" value="MFS general substrate transporter like domains"/>
    <property type="match status" value="1"/>
</dbReference>
<keyword evidence="4 6" id="KW-1133">Transmembrane helix</keyword>
<sequence length="479" mass="53648">MKICTSANGDKKWGVKNKLEKQLKLTTFKLKYLNNTWYFLFRIFGLCNNFAYVIMLSAAEDILDEQKDDNEPSKTDNDTSCEVELTSRHCSKISTGAVLLADILPTLIVKLTFPFFMQRIPFGARHVFVCAIQAASYLIVAFSPSIPVSLFGVVLASIGSGLGEITYLSLTPYFSRNTISTWSSGTGGAGVFGALGYAGLTEEHLGNLSPKTTLLVMLVIPAIFFAAYYLLLDMPDTIYQADMLRPSTWIVPVSQQVANTLSVEKGGKTETNDDSIVWDKEIQETASSDDQTDPVAVKQRRLTLSEKLHLVIPLLKYMIPLMTVYIGEYLINQGIVQMIFFNCSHGWHLSRKSQYRWYQVTYQVGVFCSRSSINLVRLPYIVMVLLPILQILNAVLFFLNALYFFIPHIWILFLLILFEGFFGGSSYVNTFDHIHRKVAPDVREYSMSVGSLGDSVGIVIAGFLSIPLYNYVCDTALPT</sequence>
<name>A0A0N5A8V6_9BILA</name>
<dbReference type="GO" id="GO:0005765">
    <property type="term" value="C:lysosomal membrane"/>
    <property type="evidence" value="ECO:0007669"/>
    <property type="project" value="UniProtKB-SubCell"/>
</dbReference>
<organism evidence="7 8">
    <name type="scientific">Syphacia muris</name>
    <dbReference type="NCBI Taxonomy" id="451379"/>
    <lineage>
        <taxon>Eukaryota</taxon>
        <taxon>Metazoa</taxon>
        <taxon>Ecdysozoa</taxon>
        <taxon>Nematoda</taxon>
        <taxon>Chromadorea</taxon>
        <taxon>Rhabditida</taxon>
        <taxon>Spirurina</taxon>
        <taxon>Oxyuridomorpha</taxon>
        <taxon>Oxyuroidea</taxon>
        <taxon>Oxyuridae</taxon>
        <taxon>Syphacia</taxon>
    </lineage>
</organism>
<evidence type="ECO:0000256" key="1">
    <source>
        <dbReference type="ARBA" id="ARBA00004127"/>
    </source>
</evidence>
<feature type="transmembrane region" description="Helical" evidence="6">
    <location>
        <begin position="93"/>
        <end position="113"/>
    </location>
</feature>
<evidence type="ECO:0000256" key="5">
    <source>
        <dbReference type="ARBA" id="ARBA00023136"/>
    </source>
</evidence>
<dbReference type="AlphaFoldDB" id="A0A0N5A8V6"/>
<comment type="subcellular location">
    <subcellularLocation>
        <location evidence="1">Endomembrane system</location>
        <topology evidence="1">Multi-pass membrane protein</topology>
    </subcellularLocation>
    <subcellularLocation>
        <location evidence="6">Lysosome membrane</location>
        <topology evidence="6">Multi-pass membrane protein</topology>
    </subcellularLocation>
</comment>
<dbReference type="SUPFAM" id="SSF103473">
    <property type="entry name" value="MFS general substrate transporter"/>
    <property type="match status" value="1"/>
</dbReference>
<evidence type="ECO:0000313" key="8">
    <source>
        <dbReference type="WBParaSite" id="SMUV_0000051801-mRNA-1"/>
    </source>
</evidence>